<organism evidence="1 2">
    <name type="scientific">Liparis tanakae</name>
    <name type="common">Tanaka's snailfish</name>
    <dbReference type="NCBI Taxonomy" id="230148"/>
    <lineage>
        <taxon>Eukaryota</taxon>
        <taxon>Metazoa</taxon>
        <taxon>Chordata</taxon>
        <taxon>Craniata</taxon>
        <taxon>Vertebrata</taxon>
        <taxon>Euteleostomi</taxon>
        <taxon>Actinopterygii</taxon>
        <taxon>Neopterygii</taxon>
        <taxon>Teleostei</taxon>
        <taxon>Neoteleostei</taxon>
        <taxon>Acanthomorphata</taxon>
        <taxon>Eupercaria</taxon>
        <taxon>Perciformes</taxon>
        <taxon>Cottioidei</taxon>
        <taxon>Cottales</taxon>
        <taxon>Liparidae</taxon>
        <taxon>Liparis</taxon>
    </lineage>
</organism>
<dbReference type="Proteomes" id="UP000314294">
    <property type="component" value="Unassembled WGS sequence"/>
</dbReference>
<evidence type="ECO:0000313" key="1">
    <source>
        <dbReference type="EMBL" id="TNN76085.1"/>
    </source>
</evidence>
<proteinExistence type="predicted"/>
<dbReference type="EMBL" id="SRLO01000096">
    <property type="protein sequence ID" value="TNN76085.1"/>
    <property type="molecule type" value="Genomic_DNA"/>
</dbReference>
<comment type="caution">
    <text evidence="1">The sequence shown here is derived from an EMBL/GenBank/DDBJ whole genome shotgun (WGS) entry which is preliminary data.</text>
</comment>
<name>A0A4Z2IER9_9TELE</name>
<keyword evidence="2" id="KW-1185">Reference proteome</keyword>
<sequence>MEEEADEKFTCLREQLSSLGVGVPAEGGVRDGVLVGCQSVQLRGPSVRGGRRAEEPMEGRENHVQDAALLLEEEEEEEVPLLEPDATALKNSQTFGCPCQIAASFQAFMPPRLLPHNRDHFGLFVLFDLLLNCSPIMPQSLPLTCIRSTPQAAGPPSLTIPTAPPPHRPPASHLLWATDPAPAPPQRSLHCDTSFPSAACCPPANRDWCGGMDRWETWPSSGARRTRPRPQHPLFLLSESSNLNAPRLLAESSALFPKPSFQILPQIVLRFSRPSP</sequence>
<gene>
    <name evidence="1" type="ORF">EYF80_013616</name>
</gene>
<evidence type="ECO:0000313" key="2">
    <source>
        <dbReference type="Proteomes" id="UP000314294"/>
    </source>
</evidence>
<reference evidence="1 2" key="1">
    <citation type="submission" date="2019-03" db="EMBL/GenBank/DDBJ databases">
        <title>First draft genome of Liparis tanakae, snailfish: a comprehensive survey of snailfish specific genes.</title>
        <authorList>
            <person name="Kim W."/>
            <person name="Song I."/>
            <person name="Jeong J.-H."/>
            <person name="Kim D."/>
            <person name="Kim S."/>
            <person name="Ryu S."/>
            <person name="Song J.Y."/>
            <person name="Lee S.K."/>
        </authorList>
    </citation>
    <scope>NUCLEOTIDE SEQUENCE [LARGE SCALE GENOMIC DNA]</scope>
    <source>
        <tissue evidence="1">Muscle</tissue>
    </source>
</reference>
<protein>
    <submittedName>
        <fullName evidence="1">Uncharacterized protein</fullName>
    </submittedName>
</protein>
<dbReference type="AlphaFoldDB" id="A0A4Z2IER9"/>
<accession>A0A4Z2IER9</accession>